<dbReference type="PATRIC" id="fig|1354253.4.peg.4822"/>
<dbReference type="AlphaFoldDB" id="A0A1B7HK98"/>
<protein>
    <submittedName>
        <fullName evidence="1">Uncharacterized protein</fullName>
    </submittedName>
</protein>
<gene>
    <name evidence="1" type="ORF">M977_04656</name>
</gene>
<evidence type="ECO:0000313" key="1">
    <source>
        <dbReference type="EMBL" id="OAT16006.1"/>
    </source>
</evidence>
<dbReference type="Proteomes" id="UP000078504">
    <property type="component" value="Unassembled WGS sequence"/>
</dbReference>
<comment type="caution">
    <text evidence="1">The sequence shown here is derived from an EMBL/GenBank/DDBJ whole genome shotgun (WGS) entry which is preliminary data.</text>
</comment>
<reference evidence="1 2" key="1">
    <citation type="submission" date="2016-04" db="EMBL/GenBank/DDBJ databases">
        <title>ATOL: Assembling a taxonomically balanced genome-scale reconstruction of the evolutionary history of the Enterobacteriaceae.</title>
        <authorList>
            <person name="Plunkett G.III."/>
            <person name="Neeno-Eckwall E.C."/>
            <person name="Glasner J.D."/>
            <person name="Perna N.T."/>
        </authorList>
    </citation>
    <scope>NUCLEOTIDE SEQUENCE [LARGE SCALE GENOMIC DNA]</scope>
    <source>
        <strain evidence="1 2">ATCC 51604</strain>
    </source>
</reference>
<organism evidence="1 2">
    <name type="scientific">Buttiauxella gaviniae ATCC 51604</name>
    <dbReference type="NCBI Taxonomy" id="1354253"/>
    <lineage>
        <taxon>Bacteria</taxon>
        <taxon>Pseudomonadati</taxon>
        <taxon>Pseudomonadota</taxon>
        <taxon>Gammaproteobacteria</taxon>
        <taxon>Enterobacterales</taxon>
        <taxon>Enterobacteriaceae</taxon>
        <taxon>Buttiauxella</taxon>
    </lineage>
</organism>
<accession>A0A1B7HK98</accession>
<proteinExistence type="predicted"/>
<name>A0A1B7HK98_9ENTR</name>
<evidence type="ECO:0000313" key="2">
    <source>
        <dbReference type="Proteomes" id="UP000078504"/>
    </source>
</evidence>
<dbReference type="EMBL" id="LXEP01000062">
    <property type="protein sequence ID" value="OAT16006.1"/>
    <property type="molecule type" value="Genomic_DNA"/>
</dbReference>
<sequence>MTAFDAVIAIEYFCSLILTKPENLVLKSALPKWLSTALTFGIPQEYLKAASILLLAL</sequence>